<sequence length="466" mass="51502">MTQPASVASVVEAFFVRHRERFVYVHLVFFVFFLILLFAPLFSAEAKVGDTQWTNFALFANYVMWGLWFPLTLASVIFTGRSWCGLFCPMGAASEWSSRVGLKRPIPAWLRWEGTPIVSFVVITVLGQTVGVREHPEGVAIIFGGTMLCAIVFGLLFTNGKRPWCRHACPVGLLLGLFSRLGIVHFQQKKIIYFEKTSSAERYAERGLCPTLIDIKRKDESRHCIECFKCVHPQNSGGLQMRFRHPGAEVEKIRTHHPNITEVVFFFVAIGTALGGFLWLTLESYQNLRRSVGEWALAQDWSWIGNSGPGWLMSVHPARGEVFSWLDFFMIAGFMLACAAATALVLGLMTLAAAFLAGEEGGDGTLASRFLELGYQFAPVSLVSLIIGLGSKLFMPLDAFGADAPGIAKEGLFAIGFLWSLLLGYRLLGEQGIAPAKRWLPLMPGVVGSCMIGIAWWVAIFGAIEL</sequence>
<feature type="transmembrane region" description="Helical" evidence="4">
    <location>
        <begin position="411"/>
        <end position="428"/>
    </location>
</feature>
<dbReference type="Proteomes" id="UP000587070">
    <property type="component" value="Unassembled WGS sequence"/>
</dbReference>
<evidence type="ECO:0000256" key="3">
    <source>
        <dbReference type="ARBA" id="ARBA00023136"/>
    </source>
</evidence>
<dbReference type="AlphaFoldDB" id="A0A840G2S4"/>
<name>A0A840G2S4_RHOTE</name>
<dbReference type="OrthoDB" id="9806398at2"/>
<feature type="transmembrane region" description="Helical" evidence="4">
    <location>
        <begin position="22"/>
        <end position="42"/>
    </location>
</feature>
<comment type="caution">
    <text evidence="6">The sequence shown here is derived from an EMBL/GenBank/DDBJ whole genome shotgun (WGS) entry which is preliminary data.</text>
</comment>
<dbReference type="InterPro" id="IPR017896">
    <property type="entry name" value="4Fe4S_Fe-S-bd"/>
</dbReference>
<dbReference type="InterPro" id="IPR052378">
    <property type="entry name" value="NosR_regulator"/>
</dbReference>
<organism evidence="6 7">
    <name type="scientific">Rhodocyclus tenuis</name>
    <name type="common">Rhodospirillum tenue</name>
    <dbReference type="NCBI Taxonomy" id="1066"/>
    <lineage>
        <taxon>Bacteria</taxon>
        <taxon>Pseudomonadati</taxon>
        <taxon>Pseudomonadota</taxon>
        <taxon>Betaproteobacteria</taxon>
        <taxon>Rhodocyclales</taxon>
        <taxon>Rhodocyclaceae</taxon>
        <taxon>Rhodocyclus</taxon>
    </lineage>
</organism>
<dbReference type="Pfam" id="PF12801">
    <property type="entry name" value="Fer4_5"/>
    <property type="match status" value="2"/>
</dbReference>
<feature type="domain" description="4Fe-4S ferredoxin-type" evidence="5">
    <location>
        <begin position="143"/>
        <end position="181"/>
    </location>
</feature>
<evidence type="ECO:0000256" key="2">
    <source>
        <dbReference type="ARBA" id="ARBA00022475"/>
    </source>
</evidence>
<feature type="transmembrane region" description="Helical" evidence="4">
    <location>
        <begin position="263"/>
        <end position="282"/>
    </location>
</feature>
<dbReference type="PANTHER" id="PTHR30224">
    <property type="entry name" value="ELECTRON TRANSPORT PROTEIN"/>
    <property type="match status" value="1"/>
</dbReference>
<accession>A0A840G2S4</accession>
<feature type="transmembrane region" description="Helical" evidence="4">
    <location>
        <begin position="139"/>
        <end position="157"/>
    </location>
</feature>
<protein>
    <recommendedName>
        <fullName evidence="5">4Fe-4S ferredoxin-type domain-containing protein</fullName>
    </recommendedName>
</protein>
<feature type="transmembrane region" description="Helical" evidence="4">
    <location>
        <begin position="328"/>
        <end position="358"/>
    </location>
</feature>
<evidence type="ECO:0000259" key="5">
    <source>
        <dbReference type="Pfam" id="PF12801"/>
    </source>
</evidence>
<evidence type="ECO:0000256" key="4">
    <source>
        <dbReference type="SAM" id="Phobius"/>
    </source>
</evidence>
<dbReference type="PANTHER" id="PTHR30224:SF4">
    <property type="entry name" value="ELECTRON TRANSPORT PROTEIN YCCM-RELATED"/>
    <property type="match status" value="1"/>
</dbReference>
<keyword evidence="7" id="KW-1185">Reference proteome</keyword>
<feature type="transmembrane region" description="Helical" evidence="4">
    <location>
        <begin position="370"/>
        <end position="391"/>
    </location>
</feature>
<keyword evidence="4" id="KW-1133">Transmembrane helix</keyword>
<gene>
    <name evidence="6" type="ORF">GGD90_003097</name>
</gene>
<keyword evidence="4" id="KW-0812">Transmembrane</keyword>
<dbReference type="EMBL" id="JACIGE010000013">
    <property type="protein sequence ID" value="MBB4248697.1"/>
    <property type="molecule type" value="Genomic_DNA"/>
</dbReference>
<dbReference type="RefSeq" id="WP_153117620.1">
    <property type="nucleotide sequence ID" value="NZ_JACIGE010000013.1"/>
</dbReference>
<feature type="transmembrane region" description="Helical" evidence="4">
    <location>
        <begin position="440"/>
        <end position="464"/>
    </location>
</feature>
<evidence type="ECO:0000313" key="6">
    <source>
        <dbReference type="EMBL" id="MBB4248697.1"/>
    </source>
</evidence>
<comment type="subcellular location">
    <subcellularLocation>
        <location evidence="1">Cell membrane</location>
    </subcellularLocation>
</comment>
<keyword evidence="3 4" id="KW-0472">Membrane</keyword>
<feature type="domain" description="4Fe-4S ferredoxin-type" evidence="5">
    <location>
        <begin position="64"/>
        <end position="107"/>
    </location>
</feature>
<dbReference type="SUPFAM" id="SSF54862">
    <property type="entry name" value="4Fe-4S ferredoxins"/>
    <property type="match status" value="1"/>
</dbReference>
<dbReference type="GO" id="GO:0005886">
    <property type="term" value="C:plasma membrane"/>
    <property type="evidence" value="ECO:0007669"/>
    <property type="project" value="UniProtKB-SubCell"/>
</dbReference>
<evidence type="ECO:0000313" key="7">
    <source>
        <dbReference type="Proteomes" id="UP000587070"/>
    </source>
</evidence>
<reference evidence="6 7" key="1">
    <citation type="submission" date="2020-08" db="EMBL/GenBank/DDBJ databases">
        <title>Genome sequencing of Purple Non-Sulfur Bacteria from various extreme environments.</title>
        <authorList>
            <person name="Mayer M."/>
        </authorList>
    </citation>
    <scope>NUCLEOTIDE SEQUENCE [LARGE SCALE GENOMIC DNA]</scope>
    <source>
        <strain evidence="6 7">2761</strain>
    </source>
</reference>
<feature type="transmembrane region" description="Helical" evidence="4">
    <location>
        <begin position="109"/>
        <end position="127"/>
    </location>
</feature>
<keyword evidence="2" id="KW-1003">Cell membrane</keyword>
<evidence type="ECO:0000256" key="1">
    <source>
        <dbReference type="ARBA" id="ARBA00004236"/>
    </source>
</evidence>
<feature type="transmembrane region" description="Helical" evidence="4">
    <location>
        <begin position="62"/>
        <end position="88"/>
    </location>
</feature>
<proteinExistence type="predicted"/>